<keyword evidence="3" id="KW-1185">Reference proteome</keyword>
<protein>
    <recommendedName>
        <fullName evidence="4">Copper resistance protein D domain-containing protein</fullName>
    </recommendedName>
</protein>
<organism evidence="2 3">
    <name type="scientific">Streptomyces sparsogenes DSM 40356</name>
    <dbReference type="NCBI Taxonomy" id="1331668"/>
    <lineage>
        <taxon>Bacteria</taxon>
        <taxon>Bacillati</taxon>
        <taxon>Actinomycetota</taxon>
        <taxon>Actinomycetes</taxon>
        <taxon>Kitasatosporales</taxon>
        <taxon>Streptomycetaceae</taxon>
        <taxon>Streptomyces</taxon>
    </lineage>
</organism>
<comment type="caution">
    <text evidence="2">The sequence shown here is derived from an EMBL/GenBank/DDBJ whole genome shotgun (WGS) entry which is preliminary data.</text>
</comment>
<accession>A0A1R1SF07</accession>
<keyword evidence="1" id="KW-1133">Transmembrane helix</keyword>
<feature type="transmembrane region" description="Helical" evidence="1">
    <location>
        <begin position="12"/>
        <end position="35"/>
    </location>
</feature>
<dbReference type="EMBL" id="ASQP01000321">
    <property type="protein sequence ID" value="OMI36833.1"/>
    <property type="molecule type" value="Genomic_DNA"/>
</dbReference>
<dbReference type="STRING" id="67365.GCA_001704635_04357"/>
<sequence length="148" mass="15349">MGTVGPWSLVRFLHVTGAVVWVGGQLALSLVVLPLARRMLSAEARDRFAAEAGRRFGLLTGAVFVPLQLGTGWAMAWHGGITWASLTEPGYGRTLATKLGLFVLVMLAAAGHGIAHSKGRAELARVLAVVSLVGSLGVVLLATALPAT</sequence>
<feature type="transmembrane region" description="Helical" evidence="1">
    <location>
        <begin position="95"/>
        <end position="114"/>
    </location>
</feature>
<gene>
    <name evidence="2" type="ORF">SPAR_24001</name>
</gene>
<name>A0A1R1SF07_9ACTN</name>
<evidence type="ECO:0000256" key="1">
    <source>
        <dbReference type="SAM" id="Phobius"/>
    </source>
</evidence>
<reference evidence="2 3" key="1">
    <citation type="submission" date="2013-05" db="EMBL/GenBank/DDBJ databases">
        <title>Genome sequence of Streptomyces sparsogenes DSM 40356.</title>
        <authorList>
            <person name="Coyne S."/>
            <person name="Seebeck F.P."/>
        </authorList>
    </citation>
    <scope>NUCLEOTIDE SEQUENCE [LARGE SCALE GENOMIC DNA]</scope>
    <source>
        <strain evidence="2 3">DSM 40356</strain>
    </source>
</reference>
<dbReference type="Proteomes" id="UP000186168">
    <property type="component" value="Unassembled WGS sequence"/>
</dbReference>
<feature type="transmembrane region" description="Helical" evidence="1">
    <location>
        <begin position="126"/>
        <end position="145"/>
    </location>
</feature>
<dbReference type="GeneID" id="96748534"/>
<dbReference type="AlphaFoldDB" id="A0A1R1SF07"/>
<evidence type="ECO:0008006" key="4">
    <source>
        <dbReference type="Google" id="ProtNLM"/>
    </source>
</evidence>
<keyword evidence="1" id="KW-0812">Transmembrane</keyword>
<evidence type="ECO:0000313" key="3">
    <source>
        <dbReference type="Proteomes" id="UP000186168"/>
    </source>
</evidence>
<proteinExistence type="predicted"/>
<feature type="transmembrane region" description="Helical" evidence="1">
    <location>
        <begin position="56"/>
        <end position="75"/>
    </location>
</feature>
<evidence type="ECO:0000313" key="2">
    <source>
        <dbReference type="EMBL" id="OMI36833.1"/>
    </source>
</evidence>
<dbReference type="RefSeq" id="WP_065968558.1">
    <property type="nucleotide sequence ID" value="NZ_ASQP01000321.1"/>
</dbReference>
<keyword evidence="1" id="KW-0472">Membrane</keyword>